<name>A0ACB9PZ44_BAUVA</name>
<evidence type="ECO:0000313" key="2">
    <source>
        <dbReference type="Proteomes" id="UP000828941"/>
    </source>
</evidence>
<comment type="caution">
    <text evidence="1">The sequence shown here is derived from an EMBL/GenBank/DDBJ whole genome shotgun (WGS) entry which is preliminary data.</text>
</comment>
<accession>A0ACB9PZ44</accession>
<dbReference type="Proteomes" id="UP000828941">
    <property type="component" value="Chromosome 2"/>
</dbReference>
<gene>
    <name evidence="1" type="ORF">L6164_002545</name>
</gene>
<keyword evidence="2" id="KW-1185">Reference proteome</keyword>
<reference evidence="1 2" key="1">
    <citation type="journal article" date="2022" name="DNA Res.">
        <title>Chromosomal-level genome assembly of the orchid tree Bauhinia variegata (Leguminosae; Cercidoideae) supports the allotetraploid origin hypothesis of Bauhinia.</title>
        <authorList>
            <person name="Zhong Y."/>
            <person name="Chen Y."/>
            <person name="Zheng D."/>
            <person name="Pang J."/>
            <person name="Liu Y."/>
            <person name="Luo S."/>
            <person name="Meng S."/>
            <person name="Qian L."/>
            <person name="Wei D."/>
            <person name="Dai S."/>
            <person name="Zhou R."/>
        </authorList>
    </citation>
    <scope>NUCLEOTIDE SEQUENCE [LARGE SCALE GENOMIC DNA]</scope>
    <source>
        <strain evidence="1">BV-YZ2020</strain>
    </source>
</reference>
<dbReference type="EMBL" id="CM039427">
    <property type="protein sequence ID" value="KAI4353610.1"/>
    <property type="molecule type" value="Genomic_DNA"/>
</dbReference>
<evidence type="ECO:0000313" key="1">
    <source>
        <dbReference type="EMBL" id="KAI4353610.1"/>
    </source>
</evidence>
<proteinExistence type="predicted"/>
<organism evidence="1 2">
    <name type="scientific">Bauhinia variegata</name>
    <name type="common">Purple orchid tree</name>
    <name type="synonym">Phanera variegata</name>
    <dbReference type="NCBI Taxonomy" id="167791"/>
    <lineage>
        <taxon>Eukaryota</taxon>
        <taxon>Viridiplantae</taxon>
        <taxon>Streptophyta</taxon>
        <taxon>Embryophyta</taxon>
        <taxon>Tracheophyta</taxon>
        <taxon>Spermatophyta</taxon>
        <taxon>Magnoliopsida</taxon>
        <taxon>eudicotyledons</taxon>
        <taxon>Gunneridae</taxon>
        <taxon>Pentapetalae</taxon>
        <taxon>rosids</taxon>
        <taxon>fabids</taxon>
        <taxon>Fabales</taxon>
        <taxon>Fabaceae</taxon>
        <taxon>Cercidoideae</taxon>
        <taxon>Cercideae</taxon>
        <taxon>Bauhiniinae</taxon>
        <taxon>Bauhinia</taxon>
    </lineage>
</organism>
<sequence>MTKVYPNAATAATSGDCDGYHQKQKTTSDAAVVMTVWKKSLLLNCHGFTVFDAKGNLVFRVDNYLSRHTKDDILLMDAAGTPLLTIRRKRVILGYKWVVYEGESTAKPQFWARKHLNILNSKCLITVNSPSNKKEGMVYAIEGSYAQRCCAVSNNERLVAEIKRKEAAVGGVTVGSDVFRLIVQPDTNTAFAMAFVILLDQMFGSSSR</sequence>
<protein>
    <submittedName>
        <fullName evidence="1">Uncharacterized protein</fullName>
    </submittedName>
</protein>